<evidence type="ECO:0000313" key="5">
    <source>
        <dbReference type="Proteomes" id="UP000634647"/>
    </source>
</evidence>
<sequence length="124" mass="13013">MTFLGLLSLGLAALATALTARLAYIFLRNPARGLALTGHHVESLPQVMGERYVALSALGLFSLLYGDFVVIAATFSAFSYMAFHDALIYAQAGHPTSKHWIAGFGAALVAVLALATIVQTGAAF</sequence>
<feature type="transmembrane region" description="Helical" evidence="1">
    <location>
        <begin position="52"/>
        <end position="78"/>
    </location>
</feature>
<feature type="transmembrane region" description="Helical" evidence="1">
    <location>
        <begin position="99"/>
        <end position="118"/>
    </location>
</feature>
<dbReference type="AlphaFoldDB" id="A0AAN4UR24"/>
<evidence type="ECO:0000256" key="1">
    <source>
        <dbReference type="SAM" id="Phobius"/>
    </source>
</evidence>
<dbReference type="EMBL" id="BNAB01000006">
    <property type="protein sequence ID" value="GHE01424.1"/>
    <property type="molecule type" value="Genomic_DNA"/>
</dbReference>
<name>A0AAN4UR24_9RHOB</name>
<gene>
    <name evidence="2" type="ORF">GCM10008024_16840</name>
    <name evidence="3" type="ORF">SAMN05444006_107147</name>
</gene>
<keyword evidence="1" id="KW-0812">Transmembrane</keyword>
<dbReference type="Proteomes" id="UP000199541">
    <property type="component" value="Unassembled WGS sequence"/>
</dbReference>
<comment type="caution">
    <text evidence="2">The sequence shown here is derived from an EMBL/GenBank/DDBJ whole genome shotgun (WGS) entry which is preliminary data.</text>
</comment>
<reference evidence="3 4" key="2">
    <citation type="submission" date="2016-10" db="EMBL/GenBank/DDBJ databases">
        <authorList>
            <person name="Varghese N."/>
            <person name="Submissions S."/>
        </authorList>
    </citation>
    <scope>NUCLEOTIDE SEQUENCE [LARGE SCALE GENOMIC DNA]</scope>
    <source>
        <strain evidence="3 4">DSM 24802</strain>
    </source>
</reference>
<proteinExistence type="predicted"/>
<accession>A0AAN4UR24</accession>
<reference evidence="2" key="1">
    <citation type="journal article" date="2014" name="Int. J. Syst. Evol. Microbiol.">
        <title>Complete genome sequence of Corynebacterium casei LMG S-19264T (=DSM 44701T), isolated from a smear-ripened cheese.</title>
        <authorList>
            <consortium name="US DOE Joint Genome Institute (JGI-PGF)"/>
            <person name="Walter F."/>
            <person name="Albersmeier A."/>
            <person name="Kalinowski J."/>
            <person name="Ruckert C."/>
        </authorList>
    </citation>
    <scope>NUCLEOTIDE SEQUENCE</scope>
    <source>
        <strain evidence="2">CGMCC 1.10859</strain>
    </source>
</reference>
<reference evidence="2" key="3">
    <citation type="submission" date="2023-06" db="EMBL/GenBank/DDBJ databases">
        <authorList>
            <person name="Sun Q."/>
            <person name="Zhou Y."/>
        </authorList>
    </citation>
    <scope>NUCLEOTIDE SEQUENCE</scope>
    <source>
        <strain evidence="2">CGMCC 1.10859</strain>
    </source>
</reference>
<organism evidence="2 5">
    <name type="scientific">Allgaiera indica</name>
    <dbReference type="NCBI Taxonomy" id="765699"/>
    <lineage>
        <taxon>Bacteria</taxon>
        <taxon>Pseudomonadati</taxon>
        <taxon>Pseudomonadota</taxon>
        <taxon>Alphaproteobacteria</taxon>
        <taxon>Rhodobacterales</taxon>
        <taxon>Paracoccaceae</taxon>
        <taxon>Allgaiera</taxon>
    </lineage>
</organism>
<protein>
    <submittedName>
        <fullName evidence="2">Uncharacterized protein</fullName>
    </submittedName>
</protein>
<dbReference type="RefSeq" id="WP_035844278.1">
    <property type="nucleotide sequence ID" value="NZ_BNAB01000006.1"/>
</dbReference>
<keyword evidence="4" id="KW-1185">Reference proteome</keyword>
<dbReference type="EMBL" id="FNOB01000007">
    <property type="protein sequence ID" value="SDW86539.1"/>
    <property type="molecule type" value="Genomic_DNA"/>
</dbReference>
<evidence type="ECO:0000313" key="2">
    <source>
        <dbReference type="EMBL" id="GHE01424.1"/>
    </source>
</evidence>
<keyword evidence="1" id="KW-0472">Membrane</keyword>
<keyword evidence="1" id="KW-1133">Transmembrane helix</keyword>
<evidence type="ECO:0000313" key="4">
    <source>
        <dbReference type="Proteomes" id="UP000199541"/>
    </source>
</evidence>
<evidence type="ECO:0000313" key="3">
    <source>
        <dbReference type="EMBL" id="SDW86539.1"/>
    </source>
</evidence>
<dbReference type="Proteomes" id="UP000634647">
    <property type="component" value="Unassembled WGS sequence"/>
</dbReference>